<evidence type="ECO:0000259" key="1">
    <source>
        <dbReference type="Pfam" id="PF20254"/>
    </source>
</evidence>
<dbReference type="InterPro" id="IPR046540">
    <property type="entry name" value="DMFA2_C"/>
</dbReference>
<evidence type="ECO:0000313" key="2">
    <source>
        <dbReference type="EMBL" id="MBC2664295.1"/>
    </source>
</evidence>
<feature type="domain" description="N,N-dimethylformamidase beta subunit-like C-terminal" evidence="1">
    <location>
        <begin position="46"/>
        <end position="486"/>
    </location>
</feature>
<organism evidence="2 3">
    <name type="scientific">Novosphingobium flavum</name>
    <dbReference type="NCBI Taxonomy" id="1778672"/>
    <lineage>
        <taxon>Bacteria</taxon>
        <taxon>Pseudomonadati</taxon>
        <taxon>Pseudomonadota</taxon>
        <taxon>Alphaproteobacteria</taxon>
        <taxon>Sphingomonadales</taxon>
        <taxon>Sphingomonadaceae</taxon>
        <taxon>Novosphingobium</taxon>
    </lineage>
</organism>
<proteinExistence type="predicted"/>
<dbReference type="SUPFAM" id="SSF52317">
    <property type="entry name" value="Class I glutamine amidotransferase-like"/>
    <property type="match status" value="1"/>
</dbReference>
<keyword evidence="3" id="KW-1185">Reference proteome</keyword>
<name>A0A7X1FNY9_9SPHN</name>
<dbReference type="InterPro" id="IPR029062">
    <property type="entry name" value="Class_I_gatase-like"/>
</dbReference>
<dbReference type="EMBL" id="JACLAW010000002">
    <property type="protein sequence ID" value="MBC2664295.1"/>
    <property type="molecule type" value="Genomic_DNA"/>
</dbReference>
<dbReference type="Proteomes" id="UP000566813">
    <property type="component" value="Unassembled WGS sequence"/>
</dbReference>
<dbReference type="RefSeq" id="WP_185662563.1">
    <property type="nucleotide sequence ID" value="NZ_JACLAW010000002.1"/>
</dbReference>
<accession>A0A7X1FNY9</accession>
<dbReference type="Pfam" id="PF20254">
    <property type="entry name" value="DMFA2_C"/>
    <property type="match status" value="1"/>
</dbReference>
<sequence length="507" mass="54822">MIAAYTSVLSARPGDPVDIHLSSSGEVCRLEIARLGRERGVVLEVKNIATVEHAVPADADTMGCGWPVTATFTVGAGWESGYYELRFENELGETTCHFVCVLPSARTQRALLVLATNTYQAYNWWGGRSTYGDIGAVMDGRLGLFEALDQAVGIVSQERPFAQGILNAPEGVPKLMNGGLRGAGELPDMPSRRFTAEHGLGPLDNPAGFKNKWEHKFVAWCEEHGIGLDYATDRDLNDRPHVLDGYACVLVVGHSEYWSGPQRQALDDYVDQGGNLAVFSGNTSYWKVRWDGSRMVCHKSRGIDREPDLASAATGLWSHPQFARPEAALLGLTFLLGGYHRLGMCVARGTGSYTVYDETHWALEGCDLFYGDQIGGDSPLLAYENDGCLLQFNTDGRLSAVPHLGVPADLAVIAMAPAVFAEEPGTAYPPILAPEKLELAALVAHGHSEAGAQDRLRRGHAVMASFRREKGEVFNAGTTEWASALASGLSFVPRITLNVLQRFGAVG</sequence>
<gene>
    <name evidence="2" type="ORF">H7F51_02050</name>
</gene>
<reference evidence="2 3" key="1">
    <citation type="submission" date="2020-08" db="EMBL/GenBank/DDBJ databases">
        <title>The genome sequence of type strain Novosphingobium flavum NBRC 111647.</title>
        <authorList>
            <person name="Liu Y."/>
        </authorList>
    </citation>
    <scope>NUCLEOTIDE SEQUENCE [LARGE SCALE GENOMIC DNA]</scope>
    <source>
        <strain evidence="2 3">NBRC 111647</strain>
    </source>
</reference>
<evidence type="ECO:0000313" key="3">
    <source>
        <dbReference type="Proteomes" id="UP000566813"/>
    </source>
</evidence>
<dbReference type="AlphaFoldDB" id="A0A7X1FNY9"/>
<comment type="caution">
    <text evidence="2">The sequence shown here is derived from an EMBL/GenBank/DDBJ whole genome shotgun (WGS) entry which is preliminary data.</text>
</comment>
<protein>
    <submittedName>
        <fullName evidence="2">DUF4350 domain-containing protein</fullName>
    </submittedName>
</protein>